<comment type="caution">
    <text evidence="2">The sequence shown here is derived from an EMBL/GenBank/DDBJ whole genome shotgun (WGS) entry which is preliminary data.</text>
</comment>
<evidence type="ECO:0000313" key="2">
    <source>
        <dbReference type="EMBL" id="KAK9125372.1"/>
    </source>
</evidence>
<dbReference type="EMBL" id="JBBNAG010000006">
    <property type="protein sequence ID" value="KAK9125372.1"/>
    <property type="molecule type" value="Genomic_DNA"/>
</dbReference>
<proteinExistence type="predicted"/>
<evidence type="ECO:0000256" key="1">
    <source>
        <dbReference type="SAM" id="MobiDB-lite"/>
    </source>
</evidence>
<dbReference type="AlphaFoldDB" id="A0AAP0J2W2"/>
<dbReference type="Proteomes" id="UP001419268">
    <property type="component" value="Unassembled WGS sequence"/>
</dbReference>
<evidence type="ECO:0000313" key="3">
    <source>
        <dbReference type="Proteomes" id="UP001419268"/>
    </source>
</evidence>
<organism evidence="2 3">
    <name type="scientific">Stephania cephalantha</name>
    <dbReference type="NCBI Taxonomy" id="152367"/>
    <lineage>
        <taxon>Eukaryota</taxon>
        <taxon>Viridiplantae</taxon>
        <taxon>Streptophyta</taxon>
        <taxon>Embryophyta</taxon>
        <taxon>Tracheophyta</taxon>
        <taxon>Spermatophyta</taxon>
        <taxon>Magnoliopsida</taxon>
        <taxon>Ranunculales</taxon>
        <taxon>Menispermaceae</taxon>
        <taxon>Menispermoideae</taxon>
        <taxon>Cissampelideae</taxon>
        <taxon>Stephania</taxon>
    </lineage>
</organism>
<keyword evidence="3" id="KW-1185">Reference proteome</keyword>
<protein>
    <submittedName>
        <fullName evidence="2">Uncharacterized protein</fullName>
    </submittedName>
</protein>
<feature type="region of interest" description="Disordered" evidence="1">
    <location>
        <begin position="1"/>
        <end position="40"/>
    </location>
</feature>
<reference evidence="2 3" key="1">
    <citation type="submission" date="2024-01" db="EMBL/GenBank/DDBJ databases">
        <title>Genome assemblies of Stephania.</title>
        <authorList>
            <person name="Yang L."/>
        </authorList>
    </citation>
    <scope>NUCLEOTIDE SEQUENCE [LARGE SCALE GENOMIC DNA]</scope>
    <source>
        <strain evidence="2">JXDWG</strain>
        <tissue evidence="2">Leaf</tissue>
    </source>
</reference>
<accession>A0AAP0J2W2</accession>
<feature type="compositionally biased region" description="Basic residues" evidence="1">
    <location>
        <begin position="7"/>
        <end position="36"/>
    </location>
</feature>
<sequence length="108" mass="12532">MEPKAAILRRHPARGGHHVRQRRSRQDHHHRQRRTLPRPPRLLSRRYVGLRNLDLLLGLEKCINYTTVEVLNGDCRLDQALVQDKYCLLCNMGMRNSLQASALILSTS</sequence>
<gene>
    <name evidence="2" type="ORF">Scep_014218</name>
</gene>
<name>A0AAP0J2W2_9MAGN</name>